<organism evidence="6 7">
    <name type="scientific">Saccharospirillum salsuginis</name>
    <dbReference type="NCBI Taxonomy" id="418750"/>
    <lineage>
        <taxon>Bacteria</taxon>
        <taxon>Pseudomonadati</taxon>
        <taxon>Pseudomonadota</taxon>
        <taxon>Gammaproteobacteria</taxon>
        <taxon>Oceanospirillales</taxon>
        <taxon>Saccharospirillaceae</taxon>
        <taxon>Saccharospirillum</taxon>
    </lineage>
</organism>
<dbReference type="CDD" id="cd08422">
    <property type="entry name" value="PBP2_CrgA_like"/>
    <property type="match status" value="1"/>
</dbReference>
<dbReference type="Gene3D" id="1.10.10.10">
    <property type="entry name" value="Winged helix-like DNA-binding domain superfamily/Winged helix DNA-binding domain"/>
    <property type="match status" value="1"/>
</dbReference>
<sequence>MKLMDKLRALQYYVRVVEEGNFSRAARHFSVPPSSLSRRVADLEAHLGATLLKRSTRHVQPTEVGLLYYDNARDILERLAASDEAVSHYQSRPMGRLRVSATVGFGETILLPVLDRFTRQYPDITLDVRLSDELSVLDRDDIDLAIRGGYAPDERVIGIKLMDNTFVPVASPAYLDRAGYPRHPLDLRQHSGLYFQTPQGPTPWLCRIDGHWQDVSGPPAVISNAGRWLLDQAVAGKGILMMPRWALQPSLDTGELVQLDLTPTPVITRNPDIGIYLLYQKLRYRVPKVRAAVDFLTAHFDQPS</sequence>
<comment type="caution">
    <text evidence="6">The sequence shown here is derived from an EMBL/GenBank/DDBJ whole genome shotgun (WGS) entry which is preliminary data.</text>
</comment>
<name>A0A918K4V8_9GAMM</name>
<dbReference type="GO" id="GO:0003700">
    <property type="term" value="F:DNA-binding transcription factor activity"/>
    <property type="evidence" value="ECO:0007669"/>
    <property type="project" value="InterPro"/>
</dbReference>
<dbReference type="EMBL" id="BMXR01000003">
    <property type="protein sequence ID" value="GGX48126.1"/>
    <property type="molecule type" value="Genomic_DNA"/>
</dbReference>
<dbReference type="GO" id="GO:0003677">
    <property type="term" value="F:DNA binding"/>
    <property type="evidence" value="ECO:0007669"/>
    <property type="project" value="UniProtKB-KW"/>
</dbReference>
<dbReference type="PANTHER" id="PTHR30537">
    <property type="entry name" value="HTH-TYPE TRANSCRIPTIONAL REGULATOR"/>
    <property type="match status" value="1"/>
</dbReference>
<dbReference type="Pfam" id="PF03466">
    <property type="entry name" value="LysR_substrate"/>
    <property type="match status" value="1"/>
</dbReference>
<evidence type="ECO:0000313" key="6">
    <source>
        <dbReference type="EMBL" id="GGX48126.1"/>
    </source>
</evidence>
<dbReference type="PANTHER" id="PTHR30537:SF5">
    <property type="entry name" value="HTH-TYPE TRANSCRIPTIONAL ACTIVATOR TTDR-RELATED"/>
    <property type="match status" value="1"/>
</dbReference>
<reference evidence="6" key="1">
    <citation type="journal article" date="2014" name="Int. J. Syst. Evol. Microbiol.">
        <title>Complete genome sequence of Corynebacterium casei LMG S-19264T (=DSM 44701T), isolated from a smear-ripened cheese.</title>
        <authorList>
            <consortium name="US DOE Joint Genome Institute (JGI-PGF)"/>
            <person name="Walter F."/>
            <person name="Albersmeier A."/>
            <person name="Kalinowski J."/>
            <person name="Ruckert C."/>
        </authorList>
    </citation>
    <scope>NUCLEOTIDE SEQUENCE</scope>
    <source>
        <strain evidence="6">KCTC 22169</strain>
    </source>
</reference>
<dbReference type="InterPro" id="IPR000847">
    <property type="entry name" value="LysR_HTH_N"/>
</dbReference>
<evidence type="ECO:0000256" key="1">
    <source>
        <dbReference type="ARBA" id="ARBA00009437"/>
    </source>
</evidence>
<accession>A0A918K4V8</accession>
<dbReference type="Pfam" id="PF00126">
    <property type="entry name" value="HTH_1"/>
    <property type="match status" value="1"/>
</dbReference>
<evidence type="ECO:0000256" key="3">
    <source>
        <dbReference type="ARBA" id="ARBA00023125"/>
    </source>
</evidence>
<dbReference type="FunFam" id="1.10.10.10:FF:000001">
    <property type="entry name" value="LysR family transcriptional regulator"/>
    <property type="match status" value="1"/>
</dbReference>
<gene>
    <name evidence="6" type="ORF">GCM10007392_13770</name>
</gene>
<keyword evidence="2" id="KW-0805">Transcription regulation</keyword>
<evidence type="ECO:0000259" key="5">
    <source>
        <dbReference type="PROSITE" id="PS50931"/>
    </source>
</evidence>
<dbReference type="InterPro" id="IPR005119">
    <property type="entry name" value="LysR_subst-bd"/>
</dbReference>
<reference evidence="6" key="2">
    <citation type="submission" date="2020-09" db="EMBL/GenBank/DDBJ databases">
        <authorList>
            <person name="Sun Q."/>
            <person name="Kim S."/>
        </authorList>
    </citation>
    <scope>NUCLEOTIDE SEQUENCE</scope>
    <source>
        <strain evidence="6">KCTC 22169</strain>
    </source>
</reference>
<keyword evidence="4" id="KW-0804">Transcription</keyword>
<evidence type="ECO:0000256" key="4">
    <source>
        <dbReference type="ARBA" id="ARBA00023163"/>
    </source>
</evidence>
<dbReference type="Gene3D" id="3.40.190.290">
    <property type="match status" value="1"/>
</dbReference>
<dbReference type="InterPro" id="IPR036390">
    <property type="entry name" value="WH_DNA-bd_sf"/>
</dbReference>
<comment type="similarity">
    <text evidence="1">Belongs to the LysR transcriptional regulatory family.</text>
</comment>
<dbReference type="SUPFAM" id="SSF46785">
    <property type="entry name" value="Winged helix' DNA-binding domain"/>
    <property type="match status" value="1"/>
</dbReference>
<evidence type="ECO:0000313" key="7">
    <source>
        <dbReference type="Proteomes" id="UP000626148"/>
    </source>
</evidence>
<dbReference type="AlphaFoldDB" id="A0A918K4V8"/>
<dbReference type="InterPro" id="IPR036388">
    <property type="entry name" value="WH-like_DNA-bd_sf"/>
</dbReference>
<dbReference type="Proteomes" id="UP000626148">
    <property type="component" value="Unassembled WGS sequence"/>
</dbReference>
<proteinExistence type="inferred from homology"/>
<dbReference type="PROSITE" id="PS50931">
    <property type="entry name" value="HTH_LYSR"/>
    <property type="match status" value="1"/>
</dbReference>
<dbReference type="InterPro" id="IPR058163">
    <property type="entry name" value="LysR-type_TF_proteobact-type"/>
</dbReference>
<evidence type="ECO:0000256" key="2">
    <source>
        <dbReference type="ARBA" id="ARBA00023015"/>
    </source>
</evidence>
<feature type="domain" description="HTH lysR-type" evidence="5">
    <location>
        <begin position="5"/>
        <end position="62"/>
    </location>
</feature>
<dbReference type="SUPFAM" id="SSF53850">
    <property type="entry name" value="Periplasmic binding protein-like II"/>
    <property type="match status" value="1"/>
</dbReference>
<keyword evidence="3" id="KW-0238">DNA-binding</keyword>
<keyword evidence="7" id="KW-1185">Reference proteome</keyword>
<protein>
    <submittedName>
        <fullName evidence="6">LysR family transcriptional regulator</fullName>
    </submittedName>
</protein>